<organism evidence="1 2">
    <name type="scientific">Halobacterium hubeiense</name>
    <dbReference type="NCBI Taxonomy" id="1407499"/>
    <lineage>
        <taxon>Archaea</taxon>
        <taxon>Methanobacteriati</taxon>
        <taxon>Methanobacteriota</taxon>
        <taxon>Stenosarchaea group</taxon>
        <taxon>Halobacteria</taxon>
        <taxon>Halobacteriales</taxon>
        <taxon>Halobacteriaceae</taxon>
        <taxon>Halobacterium</taxon>
    </lineage>
</organism>
<gene>
    <name evidence="1" type="ORF">HHUB_5023</name>
</gene>
<protein>
    <submittedName>
        <fullName evidence="1">Uncharacterized protein</fullName>
    </submittedName>
</protein>
<dbReference type="RefSeq" id="WP_008364407.1">
    <property type="nucleotide sequence ID" value="NZ_CEML01000006.1"/>
</dbReference>
<dbReference type="AlphaFoldDB" id="A0A0U5HBI7"/>
<dbReference type="OrthoDB" id="193124at2157"/>
<name>A0A0U5HBI7_9EURY</name>
<geneLocation type="plasmid" evidence="2">
    <name>pSTJ002</name>
</geneLocation>
<dbReference type="EMBL" id="LN831304">
    <property type="protein sequence ID" value="CQH64449.1"/>
    <property type="molecule type" value="Genomic_DNA"/>
</dbReference>
<dbReference type="GeneID" id="73607775"/>
<sequence>MITRSVTIEDIDDLYLMWNDHINASALYRRALREEMEVRGVDPDELRDLLERAREQGYTLEEIAEDTNRFDDLQSLVEEQQNQPTAGDATDD</sequence>
<keyword evidence="2" id="KW-1185">Reference proteome</keyword>
<dbReference type="Proteomes" id="UP000066737">
    <property type="component" value="Plasmid pSTJ002"/>
</dbReference>
<evidence type="ECO:0000313" key="1">
    <source>
        <dbReference type="EMBL" id="CQH64449.1"/>
    </source>
</evidence>
<accession>A0A0U5HBI7</accession>
<evidence type="ECO:0000313" key="2">
    <source>
        <dbReference type="Proteomes" id="UP000066737"/>
    </source>
</evidence>
<proteinExistence type="predicted"/>
<dbReference type="KEGG" id="hhb:Hhub_5023"/>
<reference evidence="2" key="1">
    <citation type="journal article" date="2016" name="Environ. Microbiol.">
        <title>The complete genome of a viable archaeum isolated from 123-million-year-old rock salt.</title>
        <authorList>
            <person name="Jaakkola S.T."/>
            <person name="Pfeiffer F."/>
            <person name="Ravantti J.J."/>
            <person name="Guo Q."/>
            <person name="Liu Y."/>
            <person name="Chen X."/>
            <person name="Ma H."/>
            <person name="Yang C."/>
            <person name="Oksanen H.M."/>
            <person name="Bamford D.H."/>
        </authorList>
    </citation>
    <scope>NUCLEOTIDE SEQUENCE</scope>
    <source>
        <strain evidence="2">JI20-1</strain>
        <plasmid evidence="2">Plasmid pSTJ002</plasmid>
    </source>
</reference>